<keyword evidence="1" id="KW-0812">Transmembrane</keyword>
<dbReference type="EMBL" id="CP003050">
    <property type="protein sequence ID" value="AGB15347.1"/>
    <property type="molecule type" value="Genomic_DNA"/>
</dbReference>
<dbReference type="InterPro" id="IPR043717">
    <property type="entry name" value="DUF5658"/>
</dbReference>
<keyword evidence="1" id="KW-0472">Membrane</keyword>
<dbReference type="AlphaFoldDB" id="L0IBP2"/>
<dbReference type="KEGG" id="hru:Halru_0720"/>
<protein>
    <recommendedName>
        <fullName evidence="2">DUF5658 domain-containing protein</fullName>
    </recommendedName>
</protein>
<dbReference type="Proteomes" id="UP000010846">
    <property type="component" value="Chromosome"/>
</dbReference>
<feature type="transmembrane region" description="Helical" evidence="1">
    <location>
        <begin position="26"/>
        <end position="51"/>
    </location>
</feature>
<sequence>MASMSSRTQHALDWSPMPTPSDTERVLWGLVAIVLIGDVVTTIVGLHLGLSESNPIARSAIDGWGVVGMLALKAGAVAIAVACRGLVAPAYRSIVPAALAIPWGAATIVNLYMLSLVV</sequence>
<feature type="domain" description="DUF5658" evidence="2">
    <location>
        <begin position="30"/>
        <end position="115"/>
    </location>
</feature>
<feature type="transmembrane region" description="Helical" evidence="1">
    <location>
        <begin position="93"/>
        <end position="114"/>
    </location>
</feature>
<reference evidence="3" key="1">
    <citation type="submission" date="2011-09" db="EMBL/GenBank/DDBJ databases">
        <title>Complete sequence of Halovivax ruber XH-70.</title>
        <authorList>
            <consortium name="US DOE Joint Genome Institute"/>
            <person name="Lucas S."/>
            <person name="Han J."/>
            <person name="Lapidus A."/>
            <person name="Cheng J.-F."/>
            <person name="Goodwin L."/>
            <person name="Pitluck S."/>
            <person name="Peters L."/>
            <person name="Mikhailova N."/>
            <person name="Davenport K."/>
            <person name="Detter J.C."/>
            <person name="Han C."/>
            <person name="Tapia R."/>
            <person name="Land M."/>
            <person name="Hauser L."/>
            <person name="Kyrpides N."/>
            <person name="Ivanova N."/>
            <person name="Pagani I."/>
            <person name="Sproer C."/>
            <person name="Anderson I."/>
            <person name="Woyke T."/>
        </authorList>
    </citation>
    <scope>NUCLEOTIDE SEQUENCE</scope>
    <source>
        <strain evidence="3">XH-70</strain>
    </source>
</reference>
<proteinExistence type="predicted"/>
<organism evidence="3 4">
    <name type="scientific">Halovivax ruber (strain DSM 18193 / JCM 13892 / XH-70)</name>
    <dbReference type="NCBI Taxonomy" id="797302"/>
    <lineage>
        <taxon>Archaea</taxon>
        <taxon>Methanobacteriati</taxon>
        <taxon>Methanobacteriota</taxon>
        <taxon>Stenosarchaea group</taxon>
        <taxon>Halobacteria</taxon>
        <taxon>Halobacteriales</taxon>
        <taxon>Natrialbaceae</taxon>
        <taxon>Halovivax</taxon>
    </lineage>
</organism>
<name>L0IBP2_HALRX</name>
<gene>
    <name evidence="3" type="ordered locus">Halru_0720</name>
</gene>
<feature type="transmembrane region" description="Helical" evidence="1">
    <location>
        <begin position="63"/>
        <end position="87"/>
    </location>
</feature>
<evidence type="ECO:0000313" key="4">
    <source>
        <dbReference type="Proteomes" id="UP000010846"/>
    </source>
</evidence>
<keyword evidence="1" id="KW-1133">Transmembrane helix</keyword>
<accession>L0IBP2</accession>
<evidence type="ECO:0000259" key="2">
    <source>
        <dbReference type="Pfam" id="PF18902"/>
    </source>
</evidence>
<keyword evidence="4" id="KW-1185">Reference proteome</keyword>
<dbReference type="eggNOG" id="arCOG08153">
    <property type="taxonomic scope" value="Archaea"/>
</dbReference>
<evidence type="ECO:0000313" key="3">
    <source>
        <dbReference type="EMBL" id="AGB15347.1"/>
    </source>
</evidence>
<dbReference type="Pfam" id="PF18902">
    <property type="entry name" value="DUF5658"/>
    <property type="match status" value="1"/>
</dbReference>
<evidence type="ECO:0000256" key="1">
    <source>
        <dbReference type="SAM" id="Phobius"/>
    </source>
</evidence>
<dbReference type="HOGENOM" id="CLU_166556_0_0_2"/>